<protein>
    <submittedName>
        <fullName evidence="2">Uncharacterized protein</fullName>
    </submittedName>
</protein>
<accession>A0A6C8GTK2</accession>
<name>A0A6C8GTK2_SALET</name>
<dbReference type="EMBL" id="AFCI01000226">
    <property type="protein sequence ID" value="EHC40905.1"/>
    <property type="molecule type" value="Genomic_DNA"/>
</dbReference>
<proteinExistence type="predicted"/>
<feature type="chain" id="PRO_5025348302" evidence="1">
    <location>
        <begin position="23"/>
        <end position="43"/>
    </location>
</feature>
<organism evidence="2 3">
    <name type="scientific">Salmonella enterica subsp. enterica serovar Adelaide str. A4-669</name>
    <dbReference type="NCBI Taxonomy" id="913063"/>
    <lineage>
        <taxon>Bacteria</taxon>
        <taxon>Pseudomonadati</taxon>
        <taxon>Pseudomonadota</taxon>
        <taxon>Gammaproteobacteria</taxon>
        <taxon>Enterobacterales</taxon>
        <taxon>Enterobacteriaceae</taxon>
        <taxon>Salmonella</taxon>
    </lineage>
</organism>
<evidence type="ECO:0000313" key="3">
    <source>
        <dbReference type="Proteomes" id="UP000004906"/>
    </source>
</evidence>
<sequence length="43" mass="4754">FFKKICLIVAVIKWSNSAATLADPAQQNFTLRVQVVGNRSQSC</sequence>
<reference evidence="2 3" key="1">
    <citation type="journal article" date="2011" name="BMC Genomics">
        <title>Genome sequencing reveals diversification of virulence factor content and possible host adaptation in distinct subpopulations of Salmonella enterica.</title>
        <authorList>
            <person name="den Bakker H.C."/>
            <person name="Moreno Switt A.I."/>
            <person name="Govoni G."/>
            <person name="Cummings C.A."/>
            <person name="Ranieri M.L."/>
            <person name="Degoricija L."/>
            <person name="Hoelzer K."/>
            <person name="Rodriguez-Rivera L.D."/>
            <person name="Brown S."/>
            <person name="Bolchacova E."/>
            <person name="Furtado M.R."/>
            <person name="Wiedmann M."/>
        </authorList>
    </citation>
    <scope>NUCLEOTIDE SEQUENCE [LARGE SCALE GENOMIC DNA]</scope>
    <source>
        <strain evidence="2 3">A4-669</strain>
    </source>
</reference>
<evidence type="ECO:0000313" key="2">
    <source>
        <dbReference type="EMBL" id="EHC40905.1"/>
    </source>
</evidence>
<dbReference type="AlphaFoldDB" id="A0A6C8GTK2"/>
<feature type="signal peptide" evidence="1">
    <location>
        <begin position="1"/>
        <end position="22"/>
    </location>
</feature>
<gene>
    <name evidence="2" type="ORF">LTSEADE_0620</name>
</gene>
<dbReference type="Proteomes" id="UP000004906">
    <property type="component" value="Unassembled WGS sequence"/>
</dbReference>
<comment type="caution">
    <text evidence="2">The sequence shown here is derived from an EMBL/GenBank/DDBJ whole genome shotgun (WGS) entry which is preliminary data.</text>
</comment>
<keyword evidence="1" id="KW-0732">Signal</keyword>
<feature type="non-terminal residue" evidence="2">
    <location>
        <position position="1"/>
    </location>
</feature>
<evidence type="ECO:0000256" key="1">
    <source>
        <dbReference type="SAM" id="SignalP"/>
    </source>
</evidence>